<dbReference type="EMBL" id="MCFE01000328">
    <property type="protein sequence ID" value="ORX91314.1"/>
    <property type="molecule type" value="Genomic_DNA"/>
</dbReference>
<sequence>MRVHASLYCMVFAMVAESTELATSSVYVLPLKSGLELEAPPFAIDISFKTLPVLFSGISQMLDINGDFIPDSIEEEYLWMNPIINSSVEEEIQGNLLLLVSGLTDGSEILPNYKPAVQVPDSPSPTEFHRLASDLAIASWEVFGGSWKTHYENRHGGRIDIRAENLFLNERMPSALVTDDEAYDYFMSTYQLTGADHFDPDVKEDMMFIREVEYTTRMIYRYSWMASDYPADSPNSLLISLSGLEFVSKRHGPTSVQANAAKMILHELIEKDAHDGRSTFSVITMPSDPLQIAFLDGVEPSPRLLTGERIRSIWDQYGVIGLTGLVLLASTLLARRNPAPASQKTQQPKPADDEYESTSEAHSEEELDRMSDSETDYEEEATKKPEDQ</sequence>
<feature type="compositionally biased region" description="Basic and acidic residues" evidence="1">
    <location>
        <begin position="359"/>
        <end position="372"/>
    </location>
</feature>
<feature type="region of interest" description="Disordered" evidence="1">
    <location>
        <begin position="338"/>
        <end position="388"/>
    </location>
</feature>
<evidence type="ECO:0000256" key="1">
    <source>
        <dbReference type="SAM" id="MobiDB-lite"/>
    </source>
</evidence>
<dbReference type="AlphaFoldDB" id="A0A1Y1Y110"/>
<dbReference type="InParanoid" id="A0A1Y1Y110"/>
<dbReference type="Proteomes" id="UP000193498">
    <property type="component" value="Unassembled WGS sequence"/>
</dbReference>
<evidence type="ECO:0000256" key="2">
    <source>
        <dbReference type="SAM" id="SignalP"/>
    </source>
</evidence>
<protein>
    <submittedName>
        <fullName evidence="3">Uncharacterized protein</fullName>
    </submittedName>
</protein>
<comment type="caution">
    <text evidence="3">The sequence shown here is derived from an EMBL/GenBank/DDBJ whole genome shotgun (WGS) entry which is preliminary data.</text>
</comment>
<proteinExistence type="predicted"/>
<organism evidence="3 4">
    <name type="scientific">Basidiobolus meristosporus CBS 931.73</name>
    <dbReference type="NCBI Taxonomy" id="1314790"/>
    <lineage>
        <taxon>Eukaryota</taxon>
        <taxon>Fungi</taxon>
        <taxon>Fungi incertae sedis</taxon>
        <taxon>Zoopagomycota</taxon>
        <taxon>Entomophthoromycotina</taxon>
        <taxon>Basidiobolomycetes</taxon>
        <taxon>Basidiobolales</taxon>
        <taxon>Basidiobolaceae</taxon>
        <taxon>Basidiobolus</taxon>
    </lineage>
</organism>
<keyword evidence="2" id="KW-0732">Signal</keyword>
<feature type="chain" id="PRO_5010989666" evidence="2">
    <location>
        <begin position="19"/>
        <end position="388"/>
    </location>
</feature>
<name>A0A1Y1Y110_9FUNG</name>
<accession>A0A1Y1Y110</accession>
<keyword evidence="4" id="KW-1185">Reference proteome</keyword>
<evidence type="ECO:0000313" key="3">
    <source>
        <dbReference type="EMBL" id="ORX91314.1"/>
    </source>
</evidence>
<evidence type="ECO:0000313" key="4">
    <source>
        <dbReference type="Proteomes" id="UP000193498"/>
    </source>
</evidence>
<gene>
    <name evidence="3" type="ORF">K493DRAFT_355721</name>
</gene>
<feature type="signal peptide" evidence="2">
    <location>
        <begin position="1"/>
        <end position="18"/>
    </location>
</feature>
<reference evidence="3 4" key="1">
    <citation type="submission" date="2016-07" db="EMBL/GenBank/DDBJ databases">
        <title>Pervasive Adenine N6-methylation of Active Genes in Fungi.</title>
        <authorList>
            <consortium name="DOE Joint Genome Institute"/>
            <person name="Mondo S.J."/>
            <person name="Dannebaum R.O."/>
            <person name="Kuo R.C."/>
            <person name="Labutti K."/>
            <person name="Haridas S."/>
            <person name="Kuo A."/>
            <person name="Salamov A."/>
            <person name="Ahrendt S.R."/>
            <person name="Lipzen A."/>
            <person name="Sullivan W."/>
            <person name="Andreopoulos W.B."/>
            <person name="Clum A."/>
            <person name="Lindquist E."/>
            <person name="Daum C."/>
            <person name="Ramamoorthy G.K."/>
            <person name="Gryganskyi A."/>
            <person name="Culley D."/>
            <person name="Magnuson J.K."/>
            <person name="James T.Y."/>
            <person name="O'Malley M.A."/>
            <person name="Stajich J.E."/>
            <person name="Spatafora J.W."/>
            <person name="Visel A."/>
            <person name="Grigoriev I.V."/>
        </authorList>
    </citation>
    <scope>NUCLEOTIDE SEQUENCE [LARGE SCALE GENOMIC DNA]</scope>
    <source>
        <strain evidence="3 4">CBS 931.73</strain>
    </source>
</reference>